<keyword evidence="1" id="KW-0472">Membrane</keyword>
<organism evidence="3 4">
    <name type="scientific">Neoaquamicrobium sediminum</name>
    <dbReference type="NCBI Taxonomy" id="1849104"/>
    <lineage>
        <taxon>Bacteria</taxon>
        <taxon>Pseudomonadati</taxon>
        <taxon>Pseudomonadota</taxon>
        <taxon>Alphaproteobacteria</taxon>
        <taxon>Hyphomicrobiales</taxon>
        <taxon>Phyllobacteriaceae</taxon>
        <taxon>Neoaquamicrobium</taxon>
    </lineage>
</organism>
<protein>
    <submittedName>
        <fullName evidence="3">Endonuclease/exonuclease/phosphatase family protein</fullName>
    </submittedName>
</protein>
<dbReference type="InterPro" id="IPR005135">
    <property type="entry name" value="Endo/exonuclease/phosphatase"/>
</dbReference>
<keyword evidence="3" id="KW-0378">Hydrolase</keyword>
<keyword evidence="4" id="KW-1185">Reference proteome</keyword>
<dbReference type="Proteomes" id="UP001559025">
    <property type="component" value="Unassembled WGS sequence"/>
</dbReference>
<dbReference type="EMBL" id="JAZHFV010000002">
    <property type="protein sequence ID" value="MEX4007483.1"/>
    <property type="molecule type" value="Genomic_DNA"/>
</dbReference>
<proteinExistence type="predicted"/>
<dbReference type="Pfam" id="PF03372">
    <property type="entry name" value="Exo_endo_phos"/>
    <property type="match status" value="1"/>
</dbReference>
<keyword evidence="1" id="KW-0812">Transmembrane</keyword>
<keyword evidence="3" id="KW-0540">Nuclease</keyword>
<keyword evidence="1" id="KW-1133">Transmembrane helix</keyword>
<reference evidence="3 4" key="1">
    <citation type="submission" date="2024-01" db="EMBL/GenBank/DDBJ databases">
        <title>New evidence supports the origin of RcGTA from prophage.</title>
        <authorList>
            <person name="Xu Y."/>
            <person name="Liu B."/>
            <person name="Chen F."/>
        </authorList>
    </citation>
    <scope>NUCLEOTIDE SEQUENCE [LARGE SCALE GENOMIC DNA]</scope>
    <source>
        <strain evidence="3 4">CBW1107-2</strain>
    </source>
</reference>
<keyword evidence="3" id="KW-0255">Endonuclease</keyword>
<sequence length="335" mass="36714">MDRLRGSIILRLLAVTTLLGIAAALAFGYLGWIHFAFDSFSHLRIHLAAGLLVCGVPLLVFLRYWPEAVFALLFGATAIVQTVGFSGHALKVNAASAEPGGSLYRLVQLNLRYDNPRPNDVFSMIGREKPDVITLNEVSAYWVEKLGVLKATYPYQLICPPPAYIGGSAILSRRPFAADFEPDCGDRGSFGHVILDMNGRRLEVAAVHLGWPWPFSQQWQVPLMEPLLAEIGSTAIVAGDLNAVPWSQTAQRVERASGTEILRGVGPTYLDRRFPAWMRPSLGLPIDHVMIKGGIVPVNVRKLEAVGSDHLPLLFEFMLLPQEQPAAVLQASLSE</sequence>
<dbReference type="RefSeq" id="WP_368802639.1">
    <property type="nucleotide sequence ID" value="NZ_JAZHFV010000002.1"/>
</dbReference>
<dbReference type="InterPro" id="IPR036691">
    <property type="entry name" value="Endo/exonu/phosph_ase_sf"/>
</dbReference>
<dbReference type="SUPFAM" id="SSF56219">
    <property type="entry name" value="DNase I-like"/>
    <property type="match status" value="1"/>
</dbReference>
<feature type="transmembrane region" description="Helical" evidence="1">
    <location>
        <begin position="12"/>
        <end position="37"/>
    </location>
</feature>
<name>A0ABV3WTK1_9HYPH</name>
<accession>A0ABV3WTK1</accession>
<evidence type="ECO:0000313" key="4">
    <source>
        <dbReference type="Proteomes" id="UP001559025"/>
    </source>
</evidence>
<comment type="caution">
    <text evidence="3">The sequence shown here is derived from an EMBL/GenBank/DDBJ whole genome shotgun (WGS) entry which is preliminary data.</text>
</comment>
<evidence type="ECO:0000256" key="1">
    <source>
        <dbReference type="SAM" id="Phobius"/>
    </source>
</evidence>
<feature type="domain" description="Endonuclease/exonuclease/phosphatase" evidence="2">
    <location>
        <begin position="108"/>
        <end position="310"/>
    </location>
</feature>
<gene>
    <name evidence="3" type="ORF">V1479_09215</name>
</gene>
<dbReference type="GO" id="GO:0004519">
    <property type="term" value="F:endonuclease activity"/>
    <property type="evidence" value="ECO:0007669"/>
    <property type="project" value="UniProtKB-KW"/>
</dbReference>
<feature type="transmembrane region" description="Helical" evidence="1">
    <location>
        <begin position="69"/>
        <end position="90"/>
    </location>
</feature>
<dbReference type="Gene3D" id="3.60.10.10">
    <property type="entry name" value="Endonuclease/exonuclease/phosphatase"/>
    <property type="match status" value="1"/>
</dbReference>
<feature type="transmembrane region" description="Helical" evidence="1">
    <location>
        <begin position="43"/>
        <end position="62"/>
    </location>
</feature>
<evidence type="ECO:0000259" key="2">
    <source>
        <dbReference type="Pfam" id="PF03372"/>
    </source>
</evidence>
<evidence type="ECO:0000313" key="3">
    <source>
        <dbReference type="EMBL" id="MEX4007483.1"/>
    </source>
</evidence>